<evidence type="ECO:0000313" key="4">
    <source>
        <dbReference type="Proteomes" id="UP000234384"/>
    </source>
</evidence>
<dbReference type="Gene3D" id="1.10.10.1400">
    <property type="entry name" value="Terminase, small subunit, N-terminal DNA-binding domain, HTH motif"/>
    <property type="match status" value="1"/>
</dbReference>
<dbReference type="PANTHER" id="PTHR41328:SF2">
    <property type="entry name" value="TERMINASE SMALL SUBUNIT"/>
    <property type="match status" value="1"/>
</dbReference>
<dbReference type="InterPro" id="IPR038713">
    <property type="entry name" value="Terminase_Gp1_N_sf"/>
</dbReference>
<comment type="caution">
    <text evidence="3">The sequence shown here is derived from an EMBL/GenBank/DDBJ whole genome shotgun (WGS) entry which is preliminary data.</text>
</comment>
<gene>
    <name evidence="3" type="ORF">CYJ57_03105</name>
</gene>
<protein>
    <submittedName>
        <fullName evidence="3">Terminase small subunit</fullName>
    </submittedName>
</protein>
<dbReference type="Proteomes" id="UP000234384">
    <property type="component" value="Unassembled WGS sequence"/>
</dbReference>
<dbReference type="OrthoDB" id="7358785at2"/>
<dbReference type="InterPro" id="IPR052404">
    <property type="entry name" value="SPP1-like_terminase"/>
</dbReference>
<organism evidence="3 4">
    <name type="scientific">Falseniella ignava</name>
    <dbReference type="NCBI Taxonomy" id="137730"/>
    <lineage>
        <taxon>Bacteria</taxon>
        <taxon>Bacillati</taxon>
        <taxon>Bacillota</taxon>
        <taxon>Bacilli</taxon>
        <taxon>Lactobacillales</taxon>
        <taxon>Aerococcaceae</taxon>
        <taxon>Falseniella</taxon>
    </lineage>
</organism>
<dbReference type="PANTHER" id="PTHR41328">
    <property type="entry name" value="TERMINASE SMALL SUBUNIT-RELATED"/>
    <property type="match status" value="1"/>
</dbReference>
<dbReference type="Gene3D" id="6.10.140.2160">
    <property type="match status" value="1"/>
</dbReference>
<evidence type="ECO:0000256" key="2">
    <source>
        <dbReference type="ARBA" id="ARBA00023219"/>
    </source>
</evidence>
<accession>A0A2I1K2H1</accession>
<keyword evidence="1" id="KW-1188">Viral release from host cell</keyword>
<sequence length="166" mass="18798">MSKLTLKQQRFADEYIISGNIYQSAIKAGYSENYARTNASKLLEKDSIKAYIKNKIKEIESKQIATASEVLKVFTSVLRGERFEVKQEINPITGEVVELKQPPAIKEVIRAGSELMKRYPTAAESEKLKLEIEKLKQQLAEEDISTQQIGFTFDRGEADAKYSNSD</sequence>
<evidence type="ECO:0000256" key="1">
    <source>
        <dbReference type="ARBA" id="ARBA00022612"/>
    </source>
</evidence>
<keyword evidence="2" id="KW-0231">Viral genome packaging</keyword>
<dbReference type="Pfam" id="PF03592">
    <property type="entry name" value="Terminase_2"/>
    <property type="match status" value="1"/>
</dbReference>
<dbReference type="InterPro" id="IPR005335">
    <property type="entry name" value="Terminase_ssu"/>
</dbReference>
<evidence type="ECO:0000313" key="3">
    <source>
        <dbReference type="EMBL" id="PKY89732.1"/>
    </source>
</evidence>
<dbReference type="GO" id="GO:0051276">
    <property type="term" value="P:chromosome organization"/>
    <property type="evidence" value="ECO:0007669"/>
    <property type="project" value="InterPro"/>
</dbReference>
<dbReference type="AlphaFoldDB" id="A0A2I1K2H1"/>
<name>A0A2I1K2H1_9LACT</name>
<dbReference type="EMBL" id="PKHE01000005">
    <property type="protein sequence ID" value="PKY89732.1"/>
    <property type="molecule type" value="Genomic_DNA"/>
</dbReference>
<proteinExistence type="predicted"/>
<reference evidence="3 4" key="1">
    <citation type="submission" date="2017-12" db="EMBL/GenBank/DDBJ databases">
        <title>Phylogenetic diversity of female urinary microbiome.</title>
        <authorList>
            <person name="Thomas-White K."/>
            <person name="Wolfe A.J."/>
        </authorList>
    </citation>
    <scope>NUCLEOTIDE SEQUENCE [LARGE SCALE GENOMIC DNA]</scope>
    <source>
        <strain evidence="3 4">UMB0898</strain>
    </source>
</reference>